<accession>A0A951PFH0</accession>
<gene>
    <name evidence="1" type="ORF">KME07_24835</name>
</gene>
<dbReference type="EMBL" id="JAHHHV010000091">
    <property type="protein sequence ID" value="MBW4468664.1"/>
    <property type="molecule type" value="Genomic_DNA"/>
</dbReference>
<reference evidence="1" key="1">
    <citation type="submission" date="2021-05" db="EMBL/GenBank/DDBJ databases">
        <authorList>
            <person name="Pietrasiak N."/>
            <person name="Ward R."/>
            <person name="Stajich J.E."/>
            <person name="Kurbessoian T."/>
        </authorList>
    </citation>
    <scope>NUCLEOTIDE SEQUENCE</scope>
    <source>
        <strain evidence="1">GSE-TBD4-15B</strain>
    </source>
</reference>
<protein>
    <submittedName>
        <fullName evidence="1">Uncharacterized protein</fullName>
    </submittedName>
</protein>
<evidence type="ECO:0000313" key="1">
    <source>
        <dbReference type="EMBL" id="MBW4468664.1"/>
    </source>
</evidence>
<evidence type="ECO:0000313" key="2">
    <source>
        <dbReference type="Proteomes" id="UP000707356"/>
    </source>
</evidence>
<name>A0A951PFH0_9CYAN</name>
<dbReference type="AlphaFoldDB" id="A0A951PFH0"/>
<dbReference type="Proteomes" id="UP000707356">
    <property type="component" value="Unassembled WGS sequence"/>
</dbReference>
<organism evidence="1 2">
    <name type="scientific">Pegethrix bostrychoides GSE-TBD4-15B</name>
    <dbReference type="NCBI Taxonomy" id="2839662"/>
    <lineage>
        <taxon>Bacteria</taxon>
        <taxon>Bacillati</taxon>
        <taxon>Cyanobacteriota</taxon>
        <taxon>Cyanophyceae</taxon>
        <taxon>Oculatellales</taxon>
        <taxon>Oculatellaceae</taxon>
        <taxon>Pegethrix</taxon>
    </lineage>
</organism>
<proteinExistence type="predicted"/>
<comment type="caution">
    <text evidence="1">The sequence shown here is derived from an EMBL/GenBank/DDBJ whole genome shotgun (WGS) entry which is preliminary data.</text>
</comment>
<reference evidence="1" key="2">
    <citation type="journal article" date="2022" name="Microbiol. Resour. Announc.">
        <title>Metagenome Sequencing to Explore Phylogenomics of Terrestrial Cyanobacteria.</title>
        <authorList>
            <person name="Ward R.D."/>
            <person name="Stajich J.E."/>
            <person name="Johansen J.R."/>
            <person name="Huntemann M."/>
            <person name="Clum A."/>
            <person name="Foster B."/>
            <person name="Foster B."/>
            <person name="Roux S."/>
            <person name="Palaniappan K."/>
            <person name="Varghese N."/>
            <person name="Mukherjee S."/>
            <person name="Reddy T.B.K."/>
            <person name="Daum C."/>
            <person name="Copeland A."/>
            <person name="Chen I.A."/>
            <person name="Ivanova N.N."/>
            <person name="Kyrpides N.C."/>
            <person name="Shapiro N."/>
            <person name="Eloe-Fadrosh E.A."/>
            <person name="Pietrasiak N."/>
        </authorList>
    </citation>
    <scope>NUCLEOTIDE SEQUENCE</scope>
    <source>
        <strain evidence="1">GSE-TBD4-15B</strain>
    </source>
</reference>
<sequence length="124" mass="13490">MIMLSAEDIARYRAQLADNAVALQALDMIEDCEGNLEDAAINLALQVGQEPDHSDFWLDGLAKRWRVFLCQTGLKETLQAGSVVSAVNLLAAETSIPAILATPVVLYVTQSGTENFCKPLQEKI</sequence>